<evidence type="ECO:0000313" key="4">
    <source>
        <dbReference type="EMBL" id="MCM2677430.1"/>
    </source>
</evidence>
<gene>
    <name evidence="4" type="ORF">NDM98_19615</name>
</gene>
<accession>A0ABT0XNY1</accession>
<protein>
    <submittedName>
        <fullName evidence="4">NUDIX domain-containing protein</fullName>
    </submittedName>
</protein>
<dbReference type="Pfam" id="PF00293">
    <property type="entry name" value="NUDIX"/>
    <property type="match status" value="1"/>
</dbReference>
<dbReference type="PANTHER" id="PTHR43046:SF14">
    <property type="entry name" value="MUTT_NUDIX FAMILY PROTEIN"/>
    <property type="match status" value="1"/>
</dbReference>
<keyword evidence="2" id="KW-0378">Hydrolase</keyword>
<dbReference type="Gene3D" id="3.90.79.10">
    <property type="entry name" value="Nucleoside Triphosphate Pyrophosphohydrolase"/>
    <property type="match status" value="1"/>
</dbReference>
<evidence type="ECO:0000313" key="5">
    <source>
        <dbReference type="Proteomes" id="UP001203665"/>
    </source>
</evidence>
<dbReference type="EMBL" id="JAMQJY010000004">
    <property type="protein sequence ID" value="MCM2677430.1"/>
    <property type="molecule type" value="Genomic_DNA"/>
</dbReference>
<dbReference type="PANTHER" id="PTHR43046">
    <property type="entry name" value="GDP-MANNOSE MANNOSYL HYDROLASE"/>
    <property type="match status" value="1"/>
</dbReference>
<reference evidence="4" key="1">
    <citation type="submission" date="2022-06" db="EMBL/GenBank/DDBJ databases">
        <title>Alkalicoccobacillus porphyridii sp. nov., isolated from a marine red alga, Porphyridium purpureum and reclassification of Shouchella plakortidis and Shouchella gibsonii as Alkalicoccobacillus plakortidis comb. nov. and Alkalicoccobacillus gibsonii comb. nov.</title>
        <authorList>
            <person name="Kim K.H."/>
            <person name="Lee J.K."/>
            <person name="Han D.M."/>
            <person name="Baek J.H."/>
            <person name="Jeon C.O."/>
        </authorList>
    </citation>
    <scope>NUCLEOTIDE SEQUENCE</scope>
    <source>
        <strain evidence="4">DSM 19153</strain>
    </source>
</reference>
<dbReference type="CDD" id="cd04669">
    <property type="entry name" value="NUDIX_Hydrolase"/>
    <property type="match status" value="1"/>
</dbReference>
<dbReference type="RefSeq" id="WP_251611221.1">
    <property type="nucleotide sequence ID" value="NZ_JAMQJY010000004.1"/>
</dbReference>
<dbReference type="PROSITE" id="PS51462">
    <property type="entry name" value="NUDIX"/>
    <property type="match status" value="1"/>
</dbReference>
<dbReference type="Proteomes" id="UP001203665">
    <property type="component" value="Unassembled WGS sequence"/>
</dbReference>
<evidence type="ECO:0000259" key="3">
    <source>
        <dbReference type="PROSITE" id="PS51462"/>
    </source>
</evidence>
<feature type="domain" description="Nudix hydrolase" evidence="3">
    <location>
        <begin position="1"/>
        <end position="128"/>
    </location>
</feature>
<keyword evidence="5" id="KW-1185">Reference proteome</keyword>
<dbReference type="InterPro" id="IPR020476">
    <property type="entry name" value="Nudix_hydrolase"/>
</dbReference>
<comment type="caution">
    <text evidence="4">The sequence shown here is derived from an EMBL/GenBank/DDBJ whole genome shotgun (WGS) entry which is preliminary data.</text>
</comment>
<proteinExistence type="predicted"/>
<dbReference type="SUPFAM" id="SSF55811">
    <property type="entry name" value="Nudix"/>
    <property type="match status" value="1"/>
</dbReference>
<evidence type="ECO:0000256" key="2">
    <source>
        <dbReference type="ARBA" id="ARBA00022801"/>
    </source>
</evidence>
<organism evidence="4 5">
    <name type="scientific">Alkalicoccobacillus plakortidis</name>
    <dbReference type="NCBI Taxonomy" id="444060"/>
    <lineage>
        <taxon>Bacteria</taxon>
        <taxon>Bacillati</taxon>
        <taxon>Bacillota</taxon>
        <taxon>Bacilli</taxon>
        <taxon>Bacillales</taxon>
        <taxon>Bacillaceae</taxon>
        <taxon>Alkalicoccobacillus</taxon>
    </lineage>
</organism>
<dbReference type="PRINTS" id="PR00502">
    <property type="entry name" value="NUDIXFAMILY"/>
</dbReference>
<name>A0ABT0XNY1_9BACI</name>
<evidence type="ECO:0000256" key="1">
    <source>
        <dbReference type="ARBA" id="ARBA00001946"/>
    </source>
</evidence>
<dbReference type="InterPro" id="IPR015797">
    <property type="entry name" value="NUDIX_hydrolase-like_dom_sf"/>
</dbReference>
<comment type="cofactor">
    <cofactor evidence="1">
        <name>Mg(2+)</name>
        <dbReference type="ChEBI" id="CHEBI:18420"/>
    </cofactor>
</comment>
<sequence>MRDRGSVIIIEDEKVLLIKRIRENLIYFVFPGGGIENRETPEESAKREALEELGLKVKIKECISKVEFNGTQYFFRAQIVSGVLGTGSGDEYTEKNMDRGKYFPLWINIKSLSSIDVRPKEVSLKILTLCNKKH</sequence>
<dbReference type="InterPro" id="IPR000086">
    <property type="entry name" value="NUDIX_hydrolase_dom"/>
</dbReference>